<sequence length="249" mass="27566">MYSLDVNFLKDRGLNKTSEAEVKSPKAKPSFVKQLPLVFGLIALVAFPGAAFGYLKNLETQKAELEQQIQSIDGEISSLQNQNQQLDQIQQQITGVEQETQALISVFEKIRPWSAILQEVSDRIPPGVQVDTIQQSGSIDNTQLVVSGIARSYNDVNDFVLFLQRSPFFNSKNIKLTGANLADLEVSIENQAEIPEDLIVQFPQGVKYSITTQLSNTPASQMIREFNNKGAVGLVTRLKTLENKGAILK</sequence>
<dbReference type="AlphaFoldDB" id="K9XZS5"/>
<dbReference type="PANTHER" id="PTHR40278:SF1">
    <property type="entry name" value="DNA UTILIZATION PROTEIN HOFN"/>
    <property type="match status" value="1"/>
</dbReference>
<feature type="transmembrane region" description="Helical" evidence="2">
    <location>
        <begin position="35"/>
        <end position="55"/>
    </location>
</feature>
<keyword evidence="4" id="KW-1185">Reference proteome</keyword>
<evidence type="ECO:0000256" key="2">
    <source>
        <dbReference type="SAM" id="Phobius"/>
    </source>
</evidence>
<evidence type="ECO:0000313" key="4">
    <source>
        <dbReference type="Proteomes" id="UP000010473"/>
    </source>
</evidence>
<evidence type="ECO:0000313" key="3">
    <source>
        <dbReference type="EMBL" id="AFZ37177.1"/>
    </source>
</evidence>
<dbReference type="Pfam" id="PF05137">
    <property type="entry name" value="PilN"/>
    <property type="match status" value="1"/>
</dbReference>
<dbReference type="RefSeq" id="WP_015194838.1">
    <property type="nucleotide sequence ID" value="NC_019748.1"/>
</dbReference>
<reference evidence="4" key="1">
    <citation type="journal article" date="2013" name="Proc. Natl. Acad. Sci. U.S.A.">
        <title>Improving the coverage of the cyanobacterial phylum using diversity-driven genome sequencing.</title>
        <authorList>
            <person name="Shih P.M."/>
            <person name="Wu D."/>
            <person name="Latifi A."/>
            <person name="Axen S.D."/>
            <person name="Fewer D.P."/>
            <person name="Talla E."/>
            <person name="Calteau A."/>
            <person name="Cai F."/>
            <person name="Tandeau de Marsac N."/>
            <person name="Rippka R."/>
            <person name="Herdman M."/>
            <person name="Sivonen K."/>
            <person name="Coursin T."/>
            <person name="Laurent T."/>
            <person name="Goodwin L."/>
            <person name="Nolan M."/>
            <person name="Davenport K.W."/>
            <person name="Han C.S."/>
            <person name="Rubin E.M."/>
            <person name="Eisen J.A."/>
            <person name="Woyke T."/>
            <person name="Gugger M."/>
            <person name="Kerfeld C.A."/>
        </authorList>
    </citation>
    <scope>NUCLEOTIDE SEQUENCE [LARGE SCALE GENOMIC DNA]</scope>
    <source>
        <strain evidence="4">ATCC 29371 / PCC 7437</strain>
    </source>
</reference>
<dbReference type="Gene3D" id="1.20.1170.10">
    <property type="match status" value="1"/>
</dbReference>
<dbReference type="OrthoDB" id="422602at2"/>
<name>K9XZS5_STAC7</name>
<organism evidence="3 4">
    <name type="scientific">Stanieria cyanosphaera (strain ATCC 29371 / PCC 7437)</name>
    <dbReference type="NCBI Taxonomy" id="111780"/>
    <lineage>
        <taxon>Bacteria</taxon>
        <taxon>Bacillati</taxon>
        <taxon>Cyanobacteriota</taxon>
        <taxon>Cyanophyceae</taxon>
        <taxon>Pleurocapsales</taxon>
        <taxon>Dermocarpellaceae</taxon>
        <taxon>Stanieria</taxon>
    </lineage>
</organism>
<evidence type="ECO:0000256" key="1">
    <source>
        <dbReference type="SAM" id="Coils"/>
    </source>
</evidence>
<protein>
    <submittedName>
        <fullName evidence="3">Fimbrial assembly family protein</fullName>
    </submittedName>
</protein>
<keyword evidence="2" id="KW-1133">Transmembrane helix</keyword>
<dbReference type="Proteomes" id="UP000010473">
    <property type="component" value="Chromosome"/>
</dbReference>
<dbReference type="KEGG" id="scs:Sta7437_3681"/>
<keyword evidence="1" id="KW-0175">Coiled coil</keyword>
<keyword evidence="2" id="KW-0812">Transmembrane</keyword>
<proteinExistence type="predicted"/>
<dbReference type="InterPro" id="IPR052534">
    <property type="entry name" value="Extracell_DNA_Util/SecSys_Comp"/>
</dbReference>
<dbReference type="PATRIC" id="fig|111780.3.peg.3810"/>
<keyword evidence="2" id="KW-0472">Membrane</keyword>
<accession>K9XZS5</accession>
<dbReference type="eggNOG" id="COG3166">
    <property type="taxonomic scope" value="Bacteria"/>
</dbReference>
<dbReference type="PANTHER" id="PTHR40278">
    <property type="entry name" value="DNA UTILIZATION PROTEIN HOFN"/>
    <property type="match status" value="1"/>
</dbReference>
<gene>
    <name evidence="3" type="ordered locus">Sta7437_3681</name>
</gene>
<feature type="coiled-coil region" evidence="1">
    <location>
        <begin position="55"/>
        <end position="99"/>
    </location>
</feature>
<dbReference type="InterPro" id="IPR007813">
    <property type="entry name" value="PilN"/>
</dbReference>
<dbReference type="HOGENOM" id="CLU_071789_0_0_3"/>
<dbReference type="EMBL" id="CP003653">
    <property type="protein sequence ID" value="AFZ37177.1"/>
    <property type="molecule type" value="Genomic_DNA"/>
</dbReference>
<dbReference type="STRING" id="111780.Sta7437_3681"/>